<comment type="caution">
    <text evidence="3">The sequence shown here is derived from an EMBL/GenBank/DDBJ whole genome shotgun (WGS) entry which is preliminary data.</text>
</comment>
<feature type="compositionally biased region" description="Low complexity" evidence="1">
    <location>
        <begin position="135"/>
        <end position="146"/>
    </location>
</feature>
<sequence length="156" mass="16139">MYKAFSTFAVSAAAAATGITLLATPAANADPQPVARVKFSVSGHSLVGTASALRSGAKTCTFQRSVRDRQMPTGSIGGDSAVPIAERRSTSSGVTLKSSPLSAGTYRVRFFCLADSQGGTRAIIADDEGTLRVTAQPQNQPATNNQHGQNQPAVQE</sequence>
<accession>A0ABP6LA49</accession>
<evidence type="ECO:0000313" key="3">
    <source>
        <dbReference type="EMBL" id="GAA3037337.1"/>
    </source>
</evidence>
<proteinExistence type="predicted"/>
<dbReference type="Proteomes" id="UP001501035">
    <property type="component" value="Unassembled WGS sequence"/>
</dbReference>
<feature type="signal peptide" evidence="2">
    <location>
        <begin position="1"/>
        <end position="29"/>
    </location>
</feature>
<feature type="compositionally biased region" description="Polar residues" evidence="1">
    <location>
        <begin position="147"/>
        <end position="156"/>
    </location>
</feature>
<feature type="chain" id="PRO_5045785148" description="Lipoprotein" evidence="2">
    <location>
        <begin position="30"/>
        <end position="156"/>
    </location>
</feature>
<dbReference type="RefSeq" id="WP_290714125.1">
    <property type="nucleotide sequence ID" value="NZ_BAAAVS010000023.1"/>
</dbReference>
<keyword evidence="4" id="KW-1185">Reference proteome</keyword>
<organism evidence="3 4">
    <name type="scientific">Gordonia defluvii</name>
    <dbReference type="NCBI Taxonomy" id="283718"/>
    <lineage>
        <taxon>Bacteria</taxon>
        <taxon>Bacillati</taxon>
        <taxon>Actinomycetota</taxon>
        <taxon>Actinomycetes</taxon>
        <taxon>Mycobacteriales</taxon>
        <taxon>Gordoniaceae</taxon>
        <taxon>Gordonia</taxon>
    </lineage>
</organism>
<feature type="region of interest" description="Disordered" evidence="1">
    <location>
        <begin position="135"/>
        <end position="156"/>
    </location>
</feature>
<protein>
    <recommendedName>
        <fullName evidence="5">Lipoprotein</fullName>
    </recommendedName>
</protein>
<evidence type="ECO:0000313" key="4">
    <source>
        <dbReference type="Proteomes" id="UP001501035"/>
    </source>
</evidence>
<feature type="region of interest" description="Disordered" evidence="1">
    <location>
        <begin position="67"/>
        <end position="99"/>
    </location>
</feature>
<reference evidence="4" key="1">
    <citation type="journal article" date="2019" name="Int. J. Syst. Evol. Microbiol.">
        <title>The Global Catalogue of Microorganisms (GCM) 10K type strain sequencing project: providing services to taxonomists for standard genome sequencing and annotation.</title>
        <authorList>
            <consortium name="The Broad Institute Genomics Platform"/>
            <consortium name="The Broad Institute Genome Sequencing Center for Infectious Disease"/>
            <person name="Wu L."/>
            <person name="Ma J."/>
        </authorList>
    </citation>
    <scope>NUCLEOTIDE SEQUENCE [LARGE SCALE GENOMIC DNA]</scope>
    <source>
        <strain evidence="4">JCM 14234</strain>
    </source>
</reference>
<name>A0ABP6LA49_9ACTN</name>
<feature type="compositionally biased region" description="Polar residues" evidence="1">
    <location>
        <begin position="90"/>
        <end position="99"/>
    </location>
</feature>
<gene>
    <name evidence="3" type="ORF">GCM10010528_17450</name>
</gene>
<evidence type="ECO:0000256" key="2">
    <source>
        <dbReference type="SAM" id="SignalP"/>
    </source>
</evidence>
<evidence type="ECO:0000256" key="1">
    <source>
        <dbReference type="SAM" id="MobiDB-lite"/>
    </source>
</evidence>
<keyword evidence="2" id="KW-0732">Signal</keyword>
<evidence type="ECO:0008006" key="5">
    <source>
        <dbReference type="Google" id="ProtNLM"/>
    </source>
</evidence>
<dbReference type="EMBL" id="BAAAVS010000023">
    <property type="protein sequence ID" value="GAA3037337.1"/>
    <property type="molecule type" value="Genomic_DNA"/>
</dbReference>